<dbReference type="KEGG" id="kmn:HW532_06785"/>
<evidence type="ECO:0000313" key="2">
    <source>
        <dbReference type="EMBL" id="QPC42437.1"/>
    </source>
</evidence>
<keyword evidence="3" id="KW-1185">Reference proteome</keyword>
<dbReference type="Proteomes" id="UP000593594">
    <property type="component" value="Chromosome"/>
</dbReference>
<keyword evidence="1" id="KW-0732">Signal</keyword>
<protein>
    <submittedName>
        <fullName evidence="2">Uncharacterized protein</fullName>
    </submittedName>
</protein>
<name>A0A7S8C337_9HYPH</name>
<evidence type="ECO:0000256" key="1">
    <source>
        <dbReference type="SAM" id="SignalP"/>
    </source>
</evidence>
<dbReference type="AlphaFoldDB" id="A0A7S8C337"/>
<feature type="chain" id="PRO_5032319690" evidence="1">
    <location>
        <begin position="23"/>
        <end position="72"/>
    </location>
</feature>
<proteinExistence type="predicted"/>
<dbReference type="RefSeq" id="WP_213163669.1">
    <property type="nucleotide sequence ID" value="NZ_CP058214.1"/>
</dbReference>
<accession>A0A7S8C337</accession>
<reference evidence="2 3" key="1">
    <citation type="submission" date="2020-06" db="EMBL/GenBank/DDBJ databases">
        <title>Genome sequence of 2 isolates from Red Sea Mangroves.</title>
        <authorList>
            <person name="Sefrji F."/>
            <person name="Michoud G."/>
            <person name="Merlino G."/>
            <person name="Daffonchio D."/>
        </authorList>
    </citation>
    <scope>NUCLEOTIDE SEQUENCE [LARGE SCALE GENOMIC DNA]</scope>
    <source>
        <strain evidence="2 3">R1DC25</strain>
    </source>
</reference>
<evidence type="ECO:0000313" key="3">
    <source>
        <dbReference type="Proteomes" id="UP000593594"/>
    </source>
</evidence>
<gene>
    <name evidence="2" type="ORF">HW532_06785</name>
</gene>
<feature type="signal peptide" evidence="1">
    <location>
        <begin position="1"/>
        <end position="22"/>
    </location>
</feature>
<organism evidence="2 3">
    <name type="scientific">Kaustia mangrovi</name>
    <dbReference type="NCBI Taxonomy" id="2593653"/>
    <lineage>
        <taxon>Bacteria</taxon>
        <taxon>Pseudomonadati</taxon>
        <taxon>Pseudomonadota</taxon>
        <taxon>Alphaproteobacteria</taxon>
        <taxon>Hyphomicrobiales</taxon>
        <taxon>Parvibaculaceae</taxon>
        <taxon>Kaustia</taxon>
    </lineage>
</organism>
<dbReference type="EMBL" id="CP058214">
    <property type="protein sequence ID" value="QPC42437.1"/>
    <property type="molecule type" value="Genomic_DNA"/>
</dbReference>
<sequence length="72" mass="7684">MNKRVLMAIGTATMLVAGLALLVTPGETTKAEPQTVTRTSATHTLTAYKNSHWPVQGRVTTNPCSLAECRDA</sequence>